<dbReference type="EMBL" id="CP154795">
    <property type="protein sequence ID" value="XAN06018.1"/>
    <property type="molecule type" value="Genomic_DNA"/>
</dbReference>
<dbReference type="RefSeq" id="WP_425307454.1">
    <property type="nucleotide sequence ID" value="NZ_CP154795.1"/>
</dbReference>
<dbReference type="SUPFAM" id="SSF158587">
    <property type="entry name" value="Jann4075-like"/>
    <property type="match status" value="1"/>
</dbReference>
<dbReference type="Proteomes" id="UP001442841">
    <property type="component" value="Chromosome"/>
</dbReference>
<dbReference type="Pfam" id="PF11015">
    <property type="entry name" value="DUF2853"/>
    <property type="match status" value="1"/>
</dbReference>
<name>A0ABZ3FMH6_9ACTN</name>
<accession>A0ABZ3FMH6</accession>
<organism evidence="1 2">
    <name type="scientific">Ammonicoccus fulvus</name>
    <dbReference type="NCBI Taxonomy" id="3138240"/>
    <lineage>
        <taxon>Bacteria</taxon>
        <taxon>Bacillati</taxon>
        <taxon>Actinomycetota</taxon>
        <taxon>Actinomycetes</taxon>
        <taxon>Propionibacteriales</taxon>
        <taxon>Propionibacteriaceae</taxon>
        <taxon>Ammonicoccus</taxon>
    </lineage>
</organism>
<dbReference type="Gene3D" id="1.10.238.120">
    <property type="entry name" value="Jann4075-like"/>
    <property type="match status" value="1"/>
</dbReference>
<sequence length="109" mass="11735">MATDWAADVKKHADKIDEEAVAGVIGHCGIALQSADASQVSFGDKAETDRVKKNFVMKKLGITDEAAADEAIAAVGAKLKGATRRYRPTVYYLLADHFGKLDLFHKKGS</sequence>
<evidence type="ECO:0000313" key="1">
    <source>
        <dbReference type="EMBL" id="XAN06018.1"/>
    </source>
</evidence>
<reference evidence="1 2" key="1">
    <citation type="submission" date="2024-04" db="EMBL/GenBank/DDBJ databases">
        <title>Isolation of an actinomycete strain from pig manure.</title>
        <authorList>
            <person name="Gong T."/>
            <person name="Yu Z."/>
            <person name="An M."/>
            <person name="Wei C."/>
            <person name="Yang W."/>
            <person name="Liu L."/>
        </authorList>
    </citation>
    <scope>NUCLEOTIDE SEQUENCE [LARGE SCALE GENOMIC DNA]</scope>
    <source>
        <strain evidence="1 2">ZF39</strain>
    </source>
</reference>
<dbReference type="InterPro" id="IPR023154">
    <property type="entry name" value="Jann4075-like_sf"/>
</dbReference>
<keyword evidence="2" id="KW-1185">Reference proteome</keyword>
<proteinExistence type="predicted"/>
<protein>
    <submittedName>
        <fullName evidence="1">DUF2853 family protein</fullName>
    </submittedName>
</protein>
<gene>
    <name evidence="1" type="ORF">AADG42_01405</name>
</gene>
<dbReference type="InterPro" id="IPR021274">
    <property type="entry name" value="DUF2853"/>
</dbReference>
<evidence type="ECO:0000313" key="2">
    <source>
        <dbReference type="Proteomes" id="UP001442841"/>
    </source>
</evidence>